<accession>A0A2S5BEM3</accession>
<feature type="region of interest" description="Disordered" evidence="1">
    <location>
        <begin position="316"/>
        <end position="360"/>
    </location>
</feature>
<organism evidence="2 3">
    <name type="scientific">Rhodotorula taiwanensis</name>
    <dbReference type="NCBI Taxonomy" id="741276"/>
    <lineage>
        <taxon>Eukaryota</taxon>
        <taxon>Fungi</taxon>
        <taxon>Dikarya</taxon>
        <taxon>Basidiomycota</taxon>
        <taxon>Pucciniomycotina</taxon>
        <taxon>Microbotryomycetes</taxon>
        <taxon>Sporidiobolales</taxon>
        <taxon>Sporidiobolaceae</taxon>
        <taxon>Rhodotorula</taxon>
    </lineage>
</organism>
<evidence type="ECO:0000256" key="1">
    <source>
        <dbReference type="SAM" id="MobiDB-lite"/>
    </source>
</evidence>
<dbReference type="AlphaFoldDB" id="A0A2S5BEM3"/>
<feature type="region of interest" description="Disordered" evidence="1">
    <location>
        <begin position="1"/>
        <end position="34"/>
    </location>
</feature>
<feature type="compositionally biased region" description="Basic and acidic residues" evidence="1">
    <location>
        <begin position="7"/>
        <end position="19"/>
    </location>
</feature>
<proteinExistence type="predicted"/>
<keyword evidence="3" id="KW-1185">Reference proteome</keyword>
<name>A0A2S5BEM3_9BASI</name>
<dbReference type="Proteomes" id="UP000237144">
    <property type="component" value="Unassembled WGS sequence"/>
</dbReference>
<evidence type="ECO:0000313" key="3">
    <source>
        <dbReference type="Proteomes" id="UP000237144"/>
    </source>
</evidence>
<evidence type="ECO:0000313" key="2">
    <source>
        <dbReference type="EMBL" id="POY75217.1"/>
    </source>
</evidence>
<comment type="caution">
    <text evidence="2">The sequence shown here is derived from an EMBL/GenBank/DDBJ whole genome shotgun (WGS) entry which is preliminary data.</text>
</comment>
<sequence length="587" mass="64312">MSSTTSADRRGHLRQDSVARKRGPPPALAPQKQQGVARINIGNDHEPTTAGPGGVFDARTRAGGSGGTRFSLAPGAATRLIGACVVLILLFHYGPAYLSSSSSQTVAAHARHRKALMAGAGESWTLPRKWRDVRAGEGEVTLNGETLPVCKRVMLFKFQGTHGFSAEVLHYLRAGVVAQKLGYTLLADDSEWNYGALSSYFLPRLVYCRPPSDWFSTDLAVRFGSRRWQGKDRVWVSREMQQEVDEWIRDEMLEPSVVDELRARQFNRVLPEGETLPAAFQDVYADFRAVLKEVWRPNPQLTTLIRKQRLELGLGGGALRHRKNSPTFGGNRRAGAASPDASQSGREEEEDPEWEYGVAERSDRGPVVGVHLAGRQQRFDLTAYGLTGAIPGDLAVVLEGAADAARRLTHSSVQAPGYSRTRPNLFPSTSTPTLVALTSNETLFSLLTSSAPADQFNVVRTSPAPYDELRHFNDILRLEVTADLLPPKDHAASILREWDQKIWNSDVPRELQILLTRYFVRDLIVLSQHADAFVVSGASPTGRLALLLAGEDGAVGPRDLNGGSYGGRVRSVDGYWVPTARAQSVFG</sequence>
<dbReference type="OrthoDB" id="2534185at2759"/>
<gene>
    <name evidence="2" type="ORF">BMF94_1849</name>
</gene>
<feature type="region of interest" description="Disordered" evidence="1">
    <location>
        <begin position="42"/>
        <end position="61"/>
    </location>
</feature>
<dbReference type="EMBL" id="PJQD01000019">
    <property type="protein sequence ID" value="POY75217.1"/>
    <property type="molecule type" value="Genomic_DNA"/>
</dbReference>
<reference evidence="2 3" key="1">
    <citation type="journal article" date="2018" name="Front. Microbiol.">
        <title>Prospects for Fungal Bioremediation of Acidic Radioactive Waste Sites: Characterization and Genome Sequence of Rhodotorula taiwanensis MD1149.</title>
        <authorList>
            <person name="Tkavc R."/>
            <person name="Matrosova V.Y."/>
            <person name="Grichenko O.E."/>
            <person name="Gostincar C."/>
            <person name="Volpe R.P."/>
            <person name="Klimenkova P."/>
            <person name="Gaidamakova E.K."/>
            <person name="Zhou C.E."/>
            <person name="Stewart B.J."/>
            <person name="Lyman M.G."/>
            <person name="Malfatti S.A."/>
            <person name="Rubinfeld B."/>
            <person name="Courtot M."/>
            <person name="Singh J."/>
            <person name="Dalgard C.L."/>
            <person name="Hamilton T."/>
            <person name="Frey K.G."/>
            <person name="Gunde-Cimerman N."/>
            <person name="Dugan L."/>
            <person name="Daly M.J."/>
        </authorList>
    </citation>
    <scope>NUCLEOTIDE SEQUENCE [LARGE SCALE GENOMIC DNA]</scope>
    <source>
        <strain evidence="2 3">MD1149</strain>
    </source>
</reference>
<protein>
    <submittedName>
        <fullName evidence="2">Uncharacterized protein</fullName>
    </submittedName>
</protein>